<accession>A0A9W9RFY0</accession>
<reference evidence="1" key="1">
    <citation type="submission" date="2022-12" db="EMBL/GenBank/DDBJ databases">
        <authorList>
            <person name="Petersen C."/>
        </authorList>
    </citation>
    <scope>NUCLEOTIDE SEQUENCE</scope>
    <source>
        <strain evidence="1">IBT 3081</strain>
    </source>
</reference>
<sequence length="108" mass="12418">MSSTRTIFIQNGLPIFENHISSTGHAWWVSVNILDHEINFSDVNLIDILIARLQSRSFEITQGIAMHHRQKLWVSFPADLSLPMSKWAALAIKYAEHYKEDIITGPTW</sequence>
<protein>
    <submittedName>
        <fullName evidence="1">Uncharacterized protein</fullName>
    </submittedName>
</protein>
<dbReference type="EMBL" id="JAPZBT010000006">
    <property type="protein sequence ID" value="KAJ5356788.1"/>
    <property type="molecule type" value="Genomic_DNA"/>
</dbReference>
<evidence type="ECO:0000313" key="2">
    <source>
        <dbReference type="Proteomes" id="UP001147752"/>
    </source>
</evidence>
<proteinExistence type="predicted"/>
<organism evidence="1 2">
    <name type="scientific">Penicillium concentricum</name>
    <dbReference type="NCBI Taxonomy" id="293559"/>
    <lineage>
        <taxon>Eukaryota</taxon>
        <taxon>Fungi</taxon>
        <taxon>Dikarya</taxon>
        <taxon>Ascomycota</taxon>
        <taxon>Pezizomycotina</taxon>
        <taxon>Eurotiomycetes</taxon>
        <taxon>Eurotiomycetidae</taxon>
        <taxon>Eurotiales</taxon>
        <taxon>Aspergillaceae</taxon>
        <taxon>Penicillium</taxon>
    </lineage>
</organism>
<dbReference type="RefSeq" id="XP_056574935.1">
    <property type="nucleotide sequence ID" value="XM_056729120.1"/>
</dbReference>
<keyword evidence="2" id="KW-1185">Reference proteome</keyword>
<dbReference type="OrthoDB" id="4340136at2759"/>
<name>A0A9W9RFY0_9EURO</name>
<reference evidence="1" key="2">
    <citation type="journal article" date="2023" name="IMA Fungus">
        <title>Comparative genomic study of the Penicillium genus elucidates a diverse pangenome and 15 lateral gene transfer events.</title>
        <authorList>
            <person name="Petersen C."/>
            <person name="Sorensen T."/>
            <person name="Nielsen M.R."/>
            <person name="Sondergaard T.E."/>
            <person name="Sorensen J.L."/>
            <person name="Fitzpatrick D.A."/>
            <person name="Frisvad J.C."/>
            <person name="Nielsen K.L."/>
        </authorList>
    </citation>
    <scope>NUCLEOTIDE SEQUENCE</scope>
    <source>
        <strain evidence="1">IBT 3081</strain>
    </source>
</reference>
<dbReference type="Proteomes" id="UP001147752">
    <property type="component" value="Unassembled WGS sequence"/>
</dbReference>
<evidence type="ECO:0000313" key="1">
    <source>
        <dbReference type="EMBL" id="KAJ5356788.1"/>
    </source>
</evidence>
<dbReference type="AlphaFoldDB" id="A0A9W9RFY0"/>
<gene>
    <name evidence="1" type="ORF">N7517_011397</name>
</gene>
<dbReference type="GeneID" id="81468303"/>
<comment type="caution">
    <text evidence="1">The sequence shown here is derived from an EMBL/GenBank/DDBJ whole genome shotgun (WGS) entry which is preliminary data.</text>
</comment>